<dbReference type="STRING" id="1652495.ccrud_00950"/>
<protein>
    <submittedName>
        <fullName evidence="2">Acetyltransferase</fullName>
    </submittedName>
</protein>
<dbReference type="Pfam" id="PF00583">
    <property type="entry name" value="Acetyltransf_1"/>
    <property type="match status" value="1"/>
</dbReference>
<keyword evidence="3" id="KW-1185">Reference proteome</keyword>
<dbReference type="EMBL" id="CP015622">
    <property type="protein sequence ID" value="ANE05218.1"/>
    <property type="molecule type" value="Genomic_DNA"/>
</dbReference>
<feature type="domain" description="N-acetyltransferase" evidence="1">
    <location>
        <begin position="1"/>
        <end position="140"/>
    </location>
</feature>
<dbReference type="CDD" id="cd04301">
    <property type="entry name" value="NAT_SF"/>
    <property type="match status" value="1"/>
</dbReference>
<dbReference type="InterPro" id="IPR016181">
    <property type="entry name" value="Acyl_CoA_acyltransferase"/>
</dbReference>
<reference evidence="2 3" key="1">
    <citation type="submission" date="2016-05" db="EMBL/GenBank/DDBJ databases">
        <title>Complete genome sequence of Corynebacterium crudilactis, a new Corynebacterium species isolated from raw cow's milk.</title>
        <authorList>
            <person name="Christian R."/>
            <person name="Zimmermann J."/>
            <person name="Lipski A."/>
            <person name="Kalinowski J."/>
        </authorList>
    </citation>
    <scope>NUCLEOTIDE SEQUENCE [LARGE SCALE GENOMIC DNA]</scope>
    <source>
        <strain evidence="2 3">JZ16</strain>
    </source>
</reference>
<evidence type="ECO:0000313" key="2">
    <source>
        <dbReference type="EMBL" id="ANE05218.1"/>
    </source>
</evidence>
<evidence type="ECO:0000259" key="1">
    <source>
        <dbReference type="PROSITE" id="PS51186"/>
    </source>
</evidence>
<gene>
    <name evidence="2" type="ORF">ccrud_00950</name>
</gene>
<proteinExistence type="predicted"/>
<dbReference type="Proteomes" id="UP000076929">
    <property type="component" value="Chromosome"/>
</dbReference>
<dbReference type="GO" id="GO:0016747">
    <property type="term" value="F:acyltransferase activity, transferring groups other than amino-acyl groups"/>
    <property type="evidence" value="ECO:0007669"/>
    <property type="project" value="InterPro"/>
</dbReference>
<keyword evidence="2" id="KW-0808">Transferase</keyword>
<sequence length="140" mass="16190">MNIRIISPSIMHSVDFTHLLWLASEYSAEKLSYTITHELPQMNTIGILENASLIAFASYVQEPTRAMVEYIAVKETHQGRGLGSQLLHEISQSSPEIYLETDDDAVEFYRKQGFTVIPKDRDPRWPDRERYTCTWKTKPV</sequence>
<organism evidence="2 3">
    <name type="scientific">Corynebacterium crudilactis</name>
    <dbReference type="NCBI Taxonomy" id="1652495"/>
    <lineage>
        <taxon>Bacteria</taxon>
        <taxon>Bacillati</taxon>
        <taxon>Actinomycetota</taxon>
        <taxon>Actinomycetes</taxon>
        <taxon>Mycobacteriales</taxon>
        <taxon>Corynebacteriaceae</taxon>
        <taxon>Corynebacterium</taxon>
    </lineage>
</organism>
<evidence type="ECO:0000313" key="3">
    <source>
        <dbReference type="Proteomes" id="UP000076929"/>
    </source>
</evidence>
<dbReference type="Gene3D" id="3.40.630.30">
    <property type="match status" value="1"/>
</dbReference>
<dbReference type="InterPro" id="IPR000182">
    <property type="entry name" value="GNAT_dom"/>
</dbReference>
<dbReference type="KEGG" id="ccjz:ccrud_00950"/>
<dbReference type="AlphaFoldDB" id="A0A172QX56"/>
<name>A0A172QX56_9CORY</name>
<accession>A0A172QX56</accession>
<dbReference type="PROSITE" id="PS51186">
    <property type="entry name" value="GNAT"/>
    <property type="match status" value="1"/>
</dbReference>
<dbReference type="SUPFAM" id="SSF55729">
    <property type="entry name" value="Acyl-CoA N-acyltransferases (Nat)"/>
    <property type="match status" value="1"/>
</dbReference>